<evidence type="ECO:0000313" key="2">
    <source>
        <dbReference type="Proteomes" id="UP001501081"/>
    </source>
</evidence>
<dbReference type="Proteomes" id="UP001501081">
    <property type="component" value="Unassembled WGS sequence"/>
</dbReference>
<dbReference type="EMBL" id="BAABAK010000018">
    <property type="protein sequence ID" value="GAA3979388.1"/>
    <property type="molecule type" value="Genomic_DNA"/>
</dbReference>
<keyword evidence="2" id="KW-1185">Reference proteome</keyword>
<gene>
    <name evidence="1" type="ORF">GCM10022246_34290</name>
</gene>
<comment type="caution">
    <text evidence="1">The sequence shown here is derived from an EMBL/GenBank/DDBJ whole genome shotgun (WGS) entry which is preliminary data.</text>
</comment>
<organism evidence="1 2">
    <name type="scientific">Pedobacter ginsengiterrae</name>
    <dbReference type="NCBI Taxonomy" id="871696"/>
    <lineage>
        <taxon>Bacteria</taxon>
        <taxon>Pseudomonadati</taxon>
        <taxon>Bacteroidota</taxon>
        <taxon>Sphingobacteriia</taxon>
        <taxon>Sphingobacteriales</taxon>
        <taxon>Sphingobacteriaceae</taxon>
        <taxon>Pedobacter</taxon>
    </lineage>
</organism>
<proteinExistence type="predicted"/>
<reference evidence="2" key="1">
    <citation type="journal article" date="2019" name="Int. J. Syst. Evol. Microbiol.">
        <title>The Global Catalogue of Microorganisms (GCM) 10K type strain sequencing project: providing services to taxonomists for standard genome sequencing and annotation.</title>
        <authorList>
            <consortium name="The Broad Institute Genomics Platform"/>
            <consortium name="The Broad Institute Genome Sequencing Center for Infectious Disease"/>
            <person name="Wu L."/>
            <person name="Ma J."/>
        </authorList>
    </citation>
    <scope>NUCLEOTIDE SEQUENCE [LARGE SCALE GENOMIC DNA]</scope>
    <source>
        <strain evidence="2">JCM 17338</strain>
    </source>
</reference>
<evidence type="ECO:0000313" key="1">
    <source>
        <dbReference type="EMBL" id="GAA3979388.1"/>
    </source>
</evidence>
<protein>
    <recommendedName>
        <fullName evidence="3">N-acetyltransferase domain-containing protein</fullName>
    </recommendedName>
</protein>
<accession>A0ABP7QDQ4</accession>
<dbReference type="RefSeq" id="WP_344769008.1">
    <property type="nucleotide sequence ID" value="NZ_BAABAK010000018.1"/>
</dbReference>
<sequence>MDNIILHSKPSITKWRSNFLSALTENNIAFDLKYDKDFTFVLLTEHQVIINLIDIDNNFTPQEFILLQKLNKDKCLKFINIWEDVWSKKPRQVLNRILSLSGKNKRIHGRKTKVLKLDKPTADLFLNENHLQGAVSSRYKFGLFVNDELLAVATFSALRKMNHTENYKSIELIRFAVKDRFSITGGLSKLIKHLSLLLKPNDLMTYADKDWSTGAAYYKLNFNQVDVIEPQYFNLDEDLNRSLNKGSQETKNSQVFNTGSIKFILKF</sequence>
<evidence type="ECO:0008006" key="3">
    <source>
        <dbReference type="Google" id="ProtNLM"/>
    </source>
</evidence>
<name>A0ABP7QDQ4_9SPHI</name>